<dbReference type="GO" id="GO:0016020">
    <property type="term" value="C:membrane"/>
    <property type="evidence" value="ECO:0007669"/>
    <property type="project" value="TreeGrafter"/>
</dbReference>
<keyword evidence="1" id="KW-1133">Transmembrane helix</keyword>
<evidence type="ECO:0000256" key="1">
    <source>
        <dbReference type="SAM" id="Phobius"/>
    </source>
</evidence>
<name>A0A7S4QKJ9_9STRA</name>
<gene>
    <name evidence="2" type="ORF">DBRI00130_LOCUS3256</name>
</gene>
<dbReference type="EMBL" id="HBNS01004008">
    <property type="protein sequence ID" value="CAE4584539.1"/>
    <property type="molecule type" value="Transcribed_RNA"/>
</dbReference>
<evidence type="ECO:0000313" key="2">
    <source>
        <dbReference type="EMBL" id="CAE4584539.1"/>
    </source>
</evidence>
<feature type="transmembrane region" description="Helical" evidence="1">
    <location>
        <begin position="71"/>
        <end position="92"/>
    </location>
</feature>
<evidence type="ECO:0008006" key="3">
    <source>
        <dbReference type="Google" id="ProtNLM"/>
    </source>
</evidence>
<reference evidence="2" key="1">
    <citation type="submission" date="2021-01" db="EMBL/GenBank/DDBJ databases">
        <authorList>
            <person name="Corre E."/>
            <person name="Pelletier E."/>
            <person name="Niang G."/>
            <person name="Scheremetjew M."/>
            <person name="Finn R."/>
            <person name="Kale V."/>
            <person name="Holt S."/>
            <person name="Cochrane G."/>
            <person name="Meng A."/>
            <person name="Brown T."/>
            <person name="Cohen L."/>
        </authorList>
    </citation>
    <scope>NUCLEOTIDE SEQUENCE</scope>
    <source>
        <strain evidence="2">GSO104</strain>
    </source>
</reference>
<dbReference type="AlphaFoldDB" id="A0A7S4QKJ9"/>
<dbReference type="InterPro" id="IPR010721">
    <property type="entry name" value="UstE-like"/>
</dbReference>
<feature type="transmembrane region" description="Helical" evidence="1">
    <location>
        <begin position="308"/>
        <end position="327"/>
    </location>
</feature>
<feature type="transmembrane region" description="Helical" evidence="1">
    <location>
        <begin position="152"/>
        <end position="174"/>
    </location>
</feature>
<feature type="transmembrane region" description="Helical" evidence="1">
    <location>
        <begin position="41"/>
        <end position="59"/>
    </location>
</feature>
<feature type="transmembrane region" description="Helical" evidence="1">
    <location>
        <begin position="276"/>
        <end position="293"/>
    </location>
</feature>
<protein>
    <recommendedName>
        <fullName evidence="3">Steroid 5-alpha reductase C-terminal domain-containing protein</fullName>
    </recommendedName>
</protein>
<organism evidence="2">
    <name type="scientific">Ditylum brightwellii</name>
    <dbReference type="NCBI Taxonomy" id="49249"/>
    <lineage>
        <taxon>Eukaryota</taxon>
        <taxon>Sar</taxon>
        <taxon>Stramenopiles</taxon>
        <taxon>Ochrophyta</taxon>
        <taxon>Bacillariophyta</taxon>
        <taxon>Mediophyceae</taxon>
        <taxon>Lithodesmiophycidae</taxon>
        <taxon>Lithodesmiales</taxon>
        <taxon>Lithodesmiaceae</taxon>
        <taxon>Ditylum</taxon>
    </lineage>
</organism>
<accession>A0A7S4QKJ9</accession>
<keyword evidence="1" id="KW-0472">Membrane</keyword>
<dbReference type="Pfam" id="PF06966">
    <property type="entry name" value="DUF1295"/>
    <property type="match status" value="1"/>
</dbReference>
<feature type="transmembrane region" description="Helical" evidence="1">
    <location>
        <begin position="208"/>
        <end position="228"/>
    </location>
</feature>
<keyword evidence="1" id="KW-0812">Transmembrane</keyword>
<sequence length="380" mass="43792">MTMSSALTEDSECYLYTHIITGIASIVGHNDSNAEKEYDPYSSTMVACLFFIMLTFIVSTLSKNYSQVDKLWSITPVIYSWMCITPVIYSWMCITDTRTLIMAILATIWGGRLTYNFYRRGGYEWPPWSGDEDYRWAYVQKGEFMMMLTNPIVWNIFNFVFISFYQMVLLWLIATPSLVAYTMAHSSSKPQDIDCETPHGVYAPYNPIGLDGIATLLFLLFVLMESIADNQQYAFQTEKYRQKNAGEKLTGYYADGFCQSGLYAVLRKPNYAAEQSIWIVFYLFGVASMNGAVENDQAEIYNNKLKLWWNWTALGWILLVSLFYSSGKLTEQITLKKYPLYKRYQKRVGMYIPFVGPFIWKMLGNSGDDNDDANTAKKQT</sequence>
<feature type="transmembrane region" description="Helical" evidence="1">
    <location>
        <begin position="348"/>
        <end position="364"/>
    </location>
</feature>
<proteinExistence type="predicted"/>
<dbReference type="PANTHER" id="PTHR32251:SF23">
    <property type="entry name" value="3-OXO-5-ALPHA-STEROID 4-DEHYDROGENASE (DUF1295)"/>
    <property type="match status" value="1"/>
</dbReference>
<dbReference type="Gene3D" id="1.20.120.1630">
    <property type="match status" value="1"/>
</dbReference>
<dbReference type="PANTHER" id="PTHR32251">
    <property type="entry name" value="3-OXO-5-ALPHA-STEROID 4-DEHYDROGENASE"/>
    <property type="match status" value="1"/>
</dbReference>